<gene>
    <name evidence="3" type="ORF">LNQ34_21905</name>
</gene>
<name>A0ABS8M6H8_9FLAO</name>
<feature type="domain" description="HTH araC/xylS-type" evidence="2">
    <location>
        <begin position="442"/>
        <end position="550"/>
    </location>
</feature>
<keyword evidence="1" id="KW-0472">Membrane</keyword>
<comment type="caution">
    <text evidence="3">The sequence shown here is derived from an EMBL/GenBank/DDBJ whole genome shotgun (WGS) entry which is preliminary data.</text>
</comment>
<organism evidence="3 4">
    <name type="scientific">Flavobacterium lipolyticum</name>
    <dbReference type="NCBI Taxonomy" id="2893754"/>
    <lineage>
        <taxon>Bacteria</taxon>
        <taxon>Pseudomonadati</taxon>
        <taxon>Bacteroidota</taxon>
        <taxon>Flavobacteriia</taxon>
        <taxon>Flavobacteriales</taxon>
        <taxon>Flavobacteriaceae</taxon>
        <taxon>Flavobacterium</taxon>
    </lineage>
</organism>
<dbReference type="InterPro" id="IPR011990">
    <property type="entry name" value="TPR-like_helical_dom_sf"/>
</dbReference>
<dbReference type="SMART" id="SM00342">
    <property type="entry name" value="HTH_ARAC"/>
    <property type="match status" value="1"/>
</dbReference>
<protein>
    <submittedName>
        <fullName evidence="3">Tetratricopeptide repeat protein</fullName>
    </submittedName>
</protein>
<dbReference type="SMART" id="SM00028">
    <property type="entry name" value="TPR"/>
    <property type="match status" value="4"/>
</dbReference>
<dbReference type="Gene3D" id="1.10.10.60">
    <property type="entry name" value="Homeodomain-like"/>
    <property type="match status" value="1"/>
</dbReference>
<keyword evidence="1" id="KW-1133">Transmembrane helix</keyword>
<proteinExistence type="predicted"/>
<dbReference type="Proteomes" id="UP001430700">
    <property type="component" value="Unassembled WGS sequence"/>
</dbReference>
<evidence type="ECO:0000256" key="1">
    <source>
        <dbReference type="SAM" id="Phobius"/>
    </source>
</evidence>
<sequence length="554" mass="64488">MLKIQFGLLFLCLAQEVSAGWNSLRLPDSLYGKSFDYLFDRIEESEHSSQLVYLAYFLGKAKREKNEQEIVNGYKNYLHYAPDKLKLVYADSMIYTARKSGNDALIGSAYLSKGIVFYSFKKYKSALDHYLIADNFISKTNDDYLIYKVKYNLAQIKYYLGFYDEAVSLFKECIDYFNAHNPRAYLNSLHSLGLCYNRMGNYGLCSEINEKGIQEGRRLSNEDMKVYFMHSEGINQYFKSNYSDALKNINASLPGIIKNKDFANESVGYFYLGKSYWDLHKHEKALPYFMKVDRIFESKNYIRPDLRQNYELLIKYYKGRQDLSKELFYIKKLLKADSVLSSRYVYLSGRIRKVYDTKVLIEDKNKIENLLNKRKYNDLIFSGITIVLFSGLLFFAVTHFRSKKIYKLKFEQAMNKKASLQPRVQSRNGGKVIDDISKETVAQILRKLDKFESDKKFLLKDLNAAKLAAIINSNPKYLSSVIRNHKGKKFVTYISDLKIDHIITLLKEDKKIRKYSNKALADEAGFSTTQKFAQAFHAKTGCPTSFFIKEINKI</sequence>
<reference evidence="3" key="1">
    <citation type="submission" date="2021-11" db="EMBL/GenBank/DDBJ databases">
        <title>Description of novel Flavobacterium species.</title>
        <authorList>
            <person name="Saticioglu I.B."/>
            <person name="Ay H."/>
            <person name="Altun S."/>
            <person name="Duman M."/>
        </authorList>
    </citation>
    <scope>NUCLEOTIDE SEQUENCE</scope>
    <source>
        <strain evidence="3">F-126</strain>
    </source>
</reference>
<keyword evidence="4" id="KW-1185">Reference proteome</keyword>
<dbReference type="Pfam" id="PF13424">
    <property type="entry name" value="TPR_12"/>
    <property type="match status" value="1"/>
</dbReference>
<dbReference type="PROSITE" id="PS01124">
    <property type="entry name" value="HTH_ARAC_FAMILY_2"/>
    <property type="match status" value="1"/>
</dbReference>
<evidence type="ECO:0000259" key="2">
    <source>
        <dbReference type="PROSITE" id="PS01124"/>
    </source>
</evidence>
<dbReference type="SUPFAM" id="SSF48452">
    <property type="entry name" value="TPR-like"/>
    <property type="match status" value="1"/>
</dbReference>
<dbReference type="InterPro" id="IPR018060">
    <property type="entry name" value="HTH_AraC"/>
</dbReference>
<dbReference type="Pfam" id="PF12833">
    <property type="entry name" value="HTH_18"/>
    <property type="match status" value="1"/>
</dbReference>
<accession>A0ABS8M6H8</accession>
<dbReference type="Gene3D" id="1.25.40.10">
    <property type="entry name" value="Tetratricopeptide repeat domain"/>
    <property type="match status" value="2"/>
</dbReference>
<feature type="transmembrane region" description="Helical" evidence="1">
    <location>
        <begin position="379"/>
        <end position="400"/>
    </location>
</feature>
<dbReference type="EMBL" id="JAJJMN010000002">
    <property type="protein sequence ID" value="MCC9020428.1"/>
    <property type="molecule type" value="Genomic_DNA"/>
</dbReference>
<dbReference type="InterPro" id="IPR019734">
    <property type="entry name" value="TPR_rpt"/>
</dbReference>
<evidence type="ECO:0000313" key="4">
    <source>
        <dbReference type="Proteomes" id="UP001430700"/>
    </source>
</evidence>
<dbReference type="RefSeq" id="WP_230001249.1">
    <property type="nucleotide sequence ID" value="NZ_JAJJMN010000002.1"/>
</dbReference>
<evidence type="ECO:0000313" key="3">
    <source>
        <dbReference type="EMBL" id="MCC9020428.1"/>
    </source>
</evidence>
<keyword evidence="1" id="KW-0812">Transmembrane</keyword>